<dbReference type="Pfam" id="PF03060">
    <property type="entry name" value="NMO"/>
    <property type="match status" value="1"/>
</dbReference>
<dbReference type="GO" id="GO:0018580">
    <property type="term" value="F:nitronate monooxygenase activity"/>
    <property type="evidence" value="ECO:0007669"/>
    <property type="project" value="InterPro"/>
</dbReference>
<sequence>DVKHFHVSPALWLVDKSFAAGCDGVVATGTEGGGHQSYEGITTIVLVSQVAQKYPEKLLVACGGIASPESVAAGLAMGADAVAMGTRFIASTESEFHPNYKALIPPATARDTMLTTGGFGPIRLLKNKYCLEHGKIITKEEKIAQELALDMDVFLEDLQRYEIVYTQGDVEDGAVPVGQTCGMIDSIMDVGDIITSFSKKAEEILKNLSAKIS</sequence>
<dbReference type="EMBL" id="BART01031801">
    <property type="protein sequence ID" value="GAH17444.1"/>
    <property type="molecule type" value="Genomic_DNA"/>
</dbReference>
<dbReference type="PANTHER" id="PTHR32332:SF20">
    <property type="entry name" value="2-NITROPROPANE DIOXYGENASE-LIKE PROTEIN"/>
    <property type="match status" value="1"/>
</dbReference>
<dbReference type="CDD" id="cd04730">
    <property type="entry name" value="NPD_like"/>
    <property type="match status" value="1"/>
</dbReference>
<dbReference type="Gene3D" id="3.20.20.70">
    <property type="entry name" value="Aldolase class I"/>
    <property type="match status" value="1"/>
</dbReference>
<keyword evidence="2" id="KW-0288">FMN</keyword>
<organism evidence="4">
    <name type="scientific">marine sediment metagenome</name>
    <dbReference type="NCBI Taxonomy" id="412755"/>
    <lineage>
        <taxon>unclassified sequences</taxon>
        <taxon>metagenomes</taxon>
        <taxon>ecological metagenomes</taxon>
    </lineage>
</organism>
<dbReference type="GO" id="GO:0016627">
    <property type="term" value="F:oxidoreductase activity, acting on the CH-CH group of donors"/>
    <property type="evidence" value="ECO:0007669"/>
    <property type="project" value="InterPro"/>
</dbReference>
<comment type="caution">
    <text evidence="4">The sequence shown here is derived from an EMBL/GenBank/DDBJ whole genome shotgun (WGS) entry which is preliminary data.</text>
</comment>
<evidence type="ECO:0000256" key="1">
    <source>
        <dbReference type="ARBA" id="ARBA00022630"/>
    </source>
</evidence>
<dbReference type="SUPFAM" id="SSF51412">
    <property type="entry name" value="Inosine monophosphate dehydrogenase (IMPDH)"/>
    <property type="match status" value="1"/>
</dbReference>
<dbReference type="InterPro" id="IPR004136">
    <property type="entry name" value="NMO"/>
</dbReference>
<accession>X1EJZ7</accession>
<evidence type="ECO:0000313" key="4">
    <source>
        <dbReference type="EMBL" id="GAH17444.1"/>
    </source>
</evidence>
<name>X1EJZ7_9ZZZZ</name>
<proteinExistence type="predicted"/>
<dbReference type="InterPro" id="IPR001295">
    <property type="entry name" value="Dihydroorotate_DH_CS"/>
</dbReference>
<dbReference type="PROSITE" id="PS00912">
    <property type="entry name" value="DHODEHASE_2"/>
    <property type="match status" value="1"/>
</dbReference>
<keyword evidence="3" id="KW-0560">Oxidoreductase</keyword>
<gene>
    <name evidence="4" type="ORF">S01H4_55152</name>
</gene>
<dbReference type="GO" id="GO:0006207">
    <property type="term" value="P:'de novo' pyrimidine nucleobase biosynthetic process"/>
    <property type="evidence" value="ECO:0007669"/>
    <property type="project" value="InterPro"/>
</dbReference>
<evidence type="ECO:0000256" key="2">
    <source>
        <dbReference type="ARBA" id="ARBA00022643"/>
    </source>
</evidence>
<reference evidence="4" key="1">
    <citation type="journal article" date="2014" name="Front. Microbiol.">
        <title>High frequency of phylogenetically diverse reductive dehalogenase-homologous genes in deep subseafloor sedimentary metagenomes.</title>
        <authorList>
            <person name="Kawai M."/>
            <person name="Futagami T."/>
            <person name="Toyoda A."/>
            <person name="Takaki Y."/>
            <person name="Nishi S."/>
            <person name="Hori S."/>
            <person name="Arai W."/>
            <person name="Tsubouchi T."/>
            <person name="Morono Y."/>
            <person name="Uchiyama I."/>
            <person name="Ito T."/>
            <person name="Fujiyama A."/>
            <person name="Inagaki F."/>
            <person name="Takami H."/>
        </authorList>
    </citation>
    <scope>NUCLEOTIDE SEQUENCE</scope>
    <source>
        <strain evidence="4">Expedition CK06-06</strain>
    </source>
</reference>
<dbReference type="AlphaFoldDB" id="X1EJZ7"/>
<evidence type="ECO:0000256" key="3">
    <source>
        <dbReference type="ARBA" id="ARBA00023002"/>
    </source>
</evidence>
<keyword evidence="1" id="KW-0285">Flavoprotein</keyword>
<feature type="non-terminal residue" evidence="4">
    <location>
        <position position="1"/>
    </location>
</feature>
<dbReference type="InterPro" id="IPR013785">
    <property type="entry name" value="Aldolase_TIM"/>
</dbReference>
<dbReference type="PANTHER" id="PTHR32332">
    <property type="entry name" value="2-NITROPROPANE DIOXYGENASE"/>
    <property type="match status" value="1"/>
</dbReference>
<protein>
    <submittedName>
        <fullName evidence="4">Uncharacterized protein</fullName>
    </submittedName>
</protein>